<dbReference type="AlphaFoldDB" id="A0A2G9ZLA8"/>
<name>A0A2G9ZLA8_9BACT</name>
<sequence length="166" mass="18960">MRSFKKLLNLNKSFLLTNPKILAIIKILAANKPPTKQNKKQKKEEKMGGKKVIKKKFFKYYCEQCHLPIHGEAFIFTQAGPVHQKCAVKAAIKRLSAAGLPRPPYDLYIVTIERWLYDRIKAIDNESSILDYEEQVAAIFDAADMLGRPIDWSRILHPAPRQAAQA</sequence>
<evidence type="ECO:0000313" key="2">
    <source>
        <dbReference type="Proteomes" id="UP000230729"/>
    </source>
</evidence>
<reference evidence="1 2" key="1">
    <citation type="submission" date="2017-09" db="EMBL/GenBank/DDBJ databases">
        <title>Depth-based differentiation of microbial function through sediment-hosted aquifers and enrichment of novel symbionts in the deep terrestrial subsurface.</title>
        <authorList>
            <person name="Probst A.J."/>
            <person name="Ladd B."/>
            <person name="Jarett J.K."/>
            <person name="Geller-Mcgrath D.E."/>
            <person name="Sieber C.M."/>
            <person name="Emerson J.B."/>
            <person name="Anantharaman K."/>
            <person name="Thomas B.C."/>
            <person name="Malmstrom R."/>
            <person name="Stieglmeier M."/>
            <person name="Klingl A."/>
            <person name="Woyke T."/>
            <person name="Ryan C.M."/>
            <person name="Banfield J.F."/>
        </authorList>
    </citation>
    <scope>NUCLEOTIDE SEQUENCE [LARGE SCALE GENOMIC DNA]</scope>
    <source>
        <strain evidence="1">CG23_combo_of_CG06-09_8_20_14_all_49_15</strain>
    </source>
</reference>
<evidence type="ECO:0000313" key="1">
    <source>
        <dbReference type="EMBL" id="PIP33959.1"/>
    </source>
</evidence>
<proteinExistence type="predicted"/>
<dbReference type="Proteomes" id="UP000230729">
    <property type="component" value="Unassembled WGS sequence"/>
</dbReference>
<comment type="caution">
    <text evidence="1">The sequence shown here is derived from an EMBL/GenBank/DDBJ whole genome shotgun (WGS) entry which is preliminary data.</text>
</comment>
<protein>
    <submittedName>
        <fullName evidence="1">Uncharacterized protein</fullName>
    </submittedName>
</protein>
<dbReference type="EMBL" id="PCSD01000032">
    <property type="protein sequence ID" value="PIP33959.1"/>
    <property type="molecule type" value="Genomic_DNA"/>
</dbReference>
<organism evidence="1 2">
    <name type="scientific">Candidatus Falkowbacteria bacterium CG23_combo_of_CG06-09_8_20_14_all_49_15</name>
    <dbReference type="NCBI Taxonomy" id="1974572"/>
    <lineage>
        <taxon>Bacteria</taxon>
        <taxon>Candidatus Falkowiibacteriota</taxon>
    </lineage>
</organism>
<accession>A0A2G9ZLA8</accession>
<gene>
    <name evidence="1" type="ORF">COX22_01565</name>
</gene>